<dbReference type="Proteomes" id="UP000235220">
    <property type="component" value="Chromosome 6"/>
</dbReference>
<feature type="compositionally biased region" description="Low complexity" evidence="8">
    <location>
        <begin position="11"/>
        <end position="21"/>
    </location>
</feature>
<dbReference type="EC" id="3.2.2.6" evidence="1"/>
<dbReference type="SUPFAM" id="SSF52200">
    <property type="entry name" value="Toll/Interleukin receptor TIR domain"/>
    <property type="match status" value="1"/>
</dbReference>
<dbReference type="SUPFAM" id="SSF52058">
    <property type="entry name" value="L domain-like"/>
    <property type="match status" value="1"/>
</dbReference>
<dbReference type="Pfam" id="PF23286">
    <property type="entry name" value="LRR_13"/>
    <property type="match status" value="1"/>
</dbReference>
<dbReference type="FunCoup" id="A0A6P9EVR0">
    <property type="interactions" value="257"/>
</dbReference>
<dbReference type="PANTHER" id="PTHR11017">
    <property type="entry name" value="LEUCINE-RICH REPEAT-CONTAINING PROTEIN"/>
    <property type="match status" value="1"/>
</dbReference>
<keyword evidence="2" id="KW-0433">Leucine-rich repeat</keyword>
<evidence type="ECO:0000256" key="3">
    <source>
        <dbReference type="ARBA" id="ARBA00022737"/>
    </source>
</evidence>
<dbReference type="Gene3D" id="3.80.10.10">
    <property type="entry name" value="Ribonuclease Inhibitor"/>
    <property type="match status" value="2"/>
</dbReference>
<dbReference type="InterPro" id="IPR027417">
    <property type="entry name" value="P-loop_NTPase"/>
</dbReference>
<name>A0A6P9EVR0_JUGRE</name>
<keyword evidence="10" id="KW-1185">Reference proteome</keyword>
<dbReference type="InterPro" id="IPR044974">
    <property type="entry name" value="Disease_R_plants"/>
</dbReference>
<dbReference type="AlphaFoldDB" id="A0A6P9EVR0"/>
<dbReference type="PANTHER" id="PTHR11017:SF570">
    <property type="entry name" value="DISEASE RESISTANCE PROTEIN (TIR-NBS CLASS)-RELATED"/>
    <property type="match status" value="1"/>
</dbReference>
<sequence length="1094" mass="125080">MTSSIAFPGVLSTPSSSSYSSSLTYQWSYDVFLSFRGEDTRNNFTAHLYSALRQKGINTYIDDELRRGEEISSTLVKAIEGSRISIIVFSENYASSTWCLEELIKILECKESKQQTVLPVFYKVEPSTVRHQKNSFEEALAKHAEDKFNDGAVKVRRWKTALKQVANLSGWQLGINGNESKFIQEIVEEVSRIVLNRINLHVADHPVGIKSRVKDINMLLCIEMNDTRMIGIFGIGGIGKTTIAKVMYNLIADQFEGSCFLANVRETFNPDKGGHIQLQEKILSEILKDPSLKVGHVDRGISLIKERLCCKKVLLVLDDVDHLYQLEKLCGSCDWFGLGSRIIITTRDEHLLVKHNVGLKYPMNELDFGDAFKLFTWHAFKADKPDDGFVELTKLVLQYAGGLPLALTVVGSNLRGRDICYWKTELEKYKKVPEKKIQEILKISYDGLDYYEQKIFLDIACFFKGDDKKYVTKILDGCGFFPDAGIRNLMDKCLITVDEYDQLRMHELLEDMGKEIIREKSPEKPGRRSRLWFHEDVRYVLEENTGTEQIEGILIDLPRGDRIIRLSPKNLTSMNFRECEYLTKISDLSRCSNLKELILDGCKNLVEVHDSVGFLDRLVELSFDQCSSLKNLPRSFKLRSLELLKLKGCTSLEKFPEIECEMEHLKRLWLESTVIEELPSSITYLTGLKQLYMYGCKSLVRLPINIFQLERLESVGVASCPKFGKKVRHNGQSMPCTQENEISPGTKLLSLLPPVMSASISKVECFSIPFPSMVLLPESNLFRTFNLSSSLRTLILSESGIVSLPLCIKEFVGLSHLYLEDCKQLEEILQLPPNIEKINARGCMLLERFPHVSAESSFGTPDLKRLRWIDLSNCNKIHVNVGNHAPNPLLIQERFESKTSSRIIYPGSKVPEWFKYRKETTSYSNYCEVDIDNAPLRTHEMVALVLCFVVGPIPVGLETITVSISGQPSRHHMWLTPSIDQHLVWLQYITSNSIEIQRRYKEGNSNNMRFTFESYSKEAILKSVGVHLIYKNDDFMDRIRLSKRYRDDGDHNLELEWNPQQKRQSSTSSVMDLEDTDDDLINEDLDLEIQVGYA</sequence>
<dbReference type="InterPro" id="IPR002182">
    <property type="entry name" value="NB-ARC"/>
</dbReference>
<dbReference type="InterPro" id="IPR000157">
    <property type="entry name" value="TIR_dom"/>
</dbReference>
<reference evidence="11" key="1">
    <citation type="submission" date="2025-08" db="UniProtKB">
        <authorList>
            <consortium name="RefSeq"/>
        </authorList>
    </citation>
    <scope>IDENTIFICATION</scope>
    <source>
        <tissue evidence="11">Leaves</tissue>
    </source>
</reference>
<dbReference type="InParanoid" id="A0A6P9EVR0"/>
<evidence type="ECO:0000313" key="11">
    <source>
        <dbReference type="RefSeq" id="XP_035546662.1"/>
    </source>
</evidence>
<evidence type="ECO:0000256" key="5">
    <source>
        <dbReference type="ARBA" id="ARBA00022821"/>
    </source>
</evidence>
<dbReference type="GeneID" id="109019065"/>
<dbReference type="PROSITE" id="PS50104">
    <property type="entry name" value="TIR"/>
    <property type="match status" value="1"/>
</dbReference>
<evidence type="ECO:0000256" key="2">
    <source>
        <dbReference type="ARBA" id="ARBA00022614"/>
    </source>
</evidence>
<evidence type="ECO:0000256" key="4">
    <source>
        <dbReference type="ARBA" id="ARBA00022801"/>
    </source>
</evidence>
<dbReference type="Pfam" id="PF00931">
    <property type="entry name" value="NB-ARC"/>
    <property type="match status" value="1"/>
</dbReference>
<dbReference type="GO" id="GO:0061809">
    <property type="term" value="F:NAD+ nucleosidase activity, cyclic ADP-ribose generating"/>
    <property type="evidence" value="ECO:0007669"/>
    <property type="project" value="UniProtKB-EC"/>
</dbReference>
<organism evidence="10 11">
    <name type="scientific">Juglans regia</name>
    <name type="common">English walnut</name>
    <dbReference type="NCBI Taxonomy" id="51240"/>
    <lineage>
        <taxon>Eukaryota</taxon>
        <taxon>Viridiplantae</taxon>
        <taxon>Streptophyta</taxon>
        <taxon>Embryophyta</taxon>
        <taxon>Tracheophyta</taxon>
        <taxon>Spermatophyta</taxon>
        <taxon>Magnoliopsida</taxon>
        <taxon>eudicotyledons</taxon>
        <taxon>Gunneridae</taxon>
        <taxon>Pentapetalae</taxon>
        <taxon>rosids</taxon>
        <taxon>fabids</taxon>
        <taxon>Fagales</taxon>
        <taxon>Juglandaceae</taxon>
        <taxon>Juglans</taxon>
    </lineage>
</organism>
<dbReference type="RefSeq" id="XP_035546662.1">
    <property type="nucleotide sequence ID" value="XM_035690769.1"/>
</dbReference>
<protein>
    <recommendedName>
        <fullName evidence="1">ADP-ribosyl cyclase/cyclic ADP-ribose hydrolase</fullName>
        <ecNumber evidence="1">3.2.2.6</ecNumber>
    </recommendedName>
</protein>
<feature type="region of interest" description="Disordered" evidence="8">
    <location>
        <begin position="1"/>
        <end position="21"/>
    </location>
</feature>
<proteinExistence type="predicted"/>
<dbReference type="GO" id="GO:0006952">
    <property type="term" value="P:defense response"/>
    <property type="evidence" value="ECO:0007669"/>
    <property type="project" value="UniProtKB-KW"/>
</dbReference>
<keyword evidence="3" id="KW-0677">Repeat</keyword>
<dbReference type="KEGG" id="jre:109019065"/>
<dbReference type="FunFam" id="3.40.50.10140:FF:000007">
    <property type="entry name" value="Disease resistance protein (TIR-NBS-LRR class)"/>
    <property type="match status" value="1"/>
</dbReference>
<dbReference type="InterPro" id="IPR045344">
    <property type="entry name" value="C-JID"/>
</dbReference>
<accession>A0A6P9EVR0</accession>
<dbReference type="Pfam" id="PF23282">
    <property type="entry name" value="WHD_ROQ1"/>
    <property type="match status" value="1"/>
</dbReference>
<dbReference type="OrthoDB" id="1936883at2759"/>
<dbReference type="InterPro" id="IPR058546">
    <property type="entry name" value="RPS4B/Roq1-like_LRR"/>
</dbReference>
<dbReference type="GO" id="GO:0043531">
    <property type="term" value="F:ADP binding"/>
    <property type="evidence" value="ECO:0007669"/>
    <property type="project" value="InterPro"/>
</dbReference>
<dbReference type="SUPFAM" id="SSF52540">
    <property type="entry name" value="P-loop containing nucleoside triphosphate hydrolases"/>
    <property type="match status" value="1"/>
</dbReference>
<keyword evidence="4" id="KW-0378">Hydrolase</keyword>
<evidence type="ECO:0000256" key="8">
    <source>
        <dbReference type="SAM" id="MobiDB-lite"/>
    </source>
</evidence>
<dbReference type="InterPro" id="IPR032675">
    <property type="entry name" value="LRR_dom_sf"/>
</dbReference>
<evidence type="ECO:0000259" key="9">
    <source>
        <dbReference type="PROSITE" id="PS50104"/>
    </source>
</evidence>
<keyword evidence="6" id="KW-0520">NAD</keyword>
<dbReference type="InterPro" id="IPR058192">
    <property type="entry name" value="WHD_ROQ1-like"/>
</dbReference>
<feature type="domain" description="TIR" evidence="9">
    <location>
        <begin position="27"/>
        <end position="194"/>
    </location>
</feature>
<evidence type="ECO:0000256" key="1">
    <source>
        <dbReference type="ARBA" id="ARBA00011982"/>
    </source>
</evidence>
<dbReference type="GO" id="GO:0007165">
    <property type="term" value="P:signal transduction"/>
    <property type="evidence" value="ECO:0007669"/>
    <property type="project" value="InterPro"/>
</dbReference>
<evidence type="ECO:0000256" key="7">
    <source>
        <dbReference type="ARBA" id="ARBA00047304"/>
    </source>
</evidence>
<dbReference type="PRINTS" id="PR00364">
    <property type="entry name" value="DISEASERSIST"/>
</dbReference>
<dbReference type="InterPro" id="IPR042197">
    <property type="entry name" value="Apaf_helical"/>
</dbReference>
<dbReference type="InterPro" id="IPR036390">
    <property type="entry name" value="WH_DNA-bd_sf"/>
</dbReference>
<dbReference type="Pfam" id="PF01582">
    <property type="entry name" value="TIR"/>
    <property type="match status" value="1"/>
</dbReference>
<dbReference type="InterPro" id="IPR035897">
    <property type="entry name" value="Toll_tir_struct_dom_sf"/>
</dbReference>
<dbReference type="Gene3D" id="1.10.8.430">
    <property type="entry name" value="Helical domain of apoptotic protease-activating factors"/>
    <property type="match status" value="1"/>
</dbReference>
<comment type="catalytic activity">
    <reaction evidence="7">
        <text>NAD(+) + H2O = ADP-D-ribose + nicotinamide + H(+)</text>
        <dbReference type="Rhea" id="RHEA:16301"/>
        <dbReference type="ChEBI" id="CHEBI:15377"/>
        <dbReference type="ChEBI" id="CHEBI:15378"/>
        <dbReference type="ChEBI" id="CHEBI:17154"/>
        <dbReference type="ChEBI" id="CHEBI:57540"/>
        <dbReference type="ChEBI" id="CHEBI:57967"/>
        <dbReference type="EC" id="3.2.2.6"/>
    </reaction>
    <physiologicalReaction direction="left-to-right" evidence="7">
        <dbReference type="Rhea" id="RHEA:16302"/>
    </physiologicalReaction>
</comment>
<dbReference type="Gene3D" id="3.40.50.300">
    <property type="entry name" value="P-loop containing nucleotide triphosphate hydrolases"/>
    <property type="match status" value="1"/>
</dbReference>
<dbReference type="SUPFAM" id="SSF46785">
    <property type="entry name" value="Winged helix' DNA-binding domain"/>
    <property type="match status" value="1"/>
</dbReference>
<keyword evidence="5" id="KW-0611">Plant defense</keyword>
<gene>
    <name evidence="11" type="primary">LOC109019065</name>
</gene>
<evidence type="ECO:0000256" key="6">
    <source>
        <dbReference type="ARBA" id="ARBA00023027"/>
    </source>
</evidence>
<evidence type="ECO:0000313" key="10">
    <source>
        <dbReference type="Proteomes" id="UP000235220"/>
    </source>
</evidence>
<dbReference type="SMART" id="SM00255">
    <property type="entry name" value="TIR"/>
    <property type="match status" value="1"/>
</dbReference>
<dbReference type="Pfam" id="PF20160">
    <property type="entry name" value="C-JID"/>
    <property type="match status" value="1"/>
</dbReference>
<dbReference type="Gene3D" id="3.40.50.10140">
    <property type="entry name" value="Toll/interleukin-1 receptor homology (TIR) domain"/>
    <property type="match status" value="1"/>
</dbReference>